<feature type="binding site" evidence="17">
    <location>
        <position position="169"/>
    </location>
    <ligand>
        <name>NADP(+)</name>
        <dbReference type="ChEBI" id="CHEBI:58349"/>
    </ligand>
</feature>
<evidence type="ECO:0000256" key="15">
    <source>
        <dbReference type="PIRNR" id="PIRNR006769"/>
    </source>
</evidence>
<dbReference type="GO" id="GO:0008835">
    <property type="term" value="F:diaminohydroxyphosphoribosylaminopyrimidine deaminase activity"/>
    <property type="evidence" value="ECO:0007669"/>
    <property type="project" value="UniProtKB-EC"/>
</dbReference>
<evidence type="ECO:0000256" key="14">
    <source>
        <dbReference type="ARBA" id="ARBA00049886"/>
    </source>
</evidence>
<keyword evidence="11 15" id="KW-0560">Oxidoreductase</keyword>
<dbReference type="InterPro" id="IPR011549">
    <property type="entry name" value="RibD_C"/>
</dbReference>
<protein>
    <recommendedName>
        <fullName evidence="15">Riboflavin biosynthesis protein RibD</fullName>
    </recommendedName>
    <domain>
        <recommendedName>
            <fullName evidence="15">Diaminohydroxyphosphoribosylaminopyrimidine deaminase</fullName>
            <shortName evidence="15">DRAP deaminase</shortName>
            <ecNumber evidence="15">3.5.4.26</ecNumber>
        </recommendedName>
        <alternativeName>
            <fullName evidence="15">Riboflavin-specific deaminase</fullName>
        </alternativeName>
    </domain>
    <domain>
        <recommendedName>
            <fullName evidence="15">5-amino-6-(5-phosphoribosylamino)uracil reductase</fullName>
            <ecNumber evidence="15">1.1.1.193</ecNumber>
        </recommendedName>
        <alternativeName>
            <fullName evidence="15">HTP reductase</fullName>
        </alternativeName>
    </domain>
</protein>
<comment type="similarity">
    <text evidence="5 15">In the C-terminal section; belongs to the HTP reductase family.</text>
</comment>
<dbReference type="GO" id="GO:0008703">
    <property type="term" value="F:5-amino-6-(5-phosphoribosylamino)uracil reductase activity"/>
    <property type="evidence" value="ECO:0007669"/>
    <property type="project" value="UniProtKB-EC"/>
</dbReference>
<feature type="binding site" evidence="18">
    <location>
        <position position="51"/>
    </location>
    <ligand>
        <name>Zn(2+)</name>
        <dbReference type="ChEBI" id="CHEBI:29105"/>
        <note>catalytic</note>
    </ligand>
</feature>
<evidence type="ECO:0000256" key="13">
    <source>
        <dbReference type="ARBA" id="ARBA00049861"/>
    </source>
</evidence>
<dbReference type="SUPFAM" id="SSF53927">
    <property type="entry name" value="Cytidine deaminase-like"/>
    <property type="match status" value="1"/>
</dbReference>
<dbReference type="Proteomes" id="UP000183997">
    <property type="component" value="Unassembled WGS sequence"/>
</dbReference>
<feature type="binding site" evidence="18">
    <location>
        <position position="85"/>
    </location>
    <ligand>
        <name>Zn(2+)</name>
        <dbReference type="ChEBI" id="CHEBI:29105"/>
        <note>catalytic</note>
    </ligand>
</feature>
<dbReference type="Pfam" id="PF00383">
    <property type="entry name" value="dCMP_cyt_deam_1"/>
    <property type="match status" value="1"/>
</dbReference>
<evidence type="ECO:0000256" key="11">
    <source>
        <dbReference type="ARBA" id="ARBA00023002"/>
    </source>
</evidence>
<keyword evidence="6 15" id="KW-0686">Riboflavin biosynthesis</keyword>
<dbReference type="GO" id="GO:0009231">
    <property type="term" value="P:riboflavin biosynthetic process"/>
    <property type="evidence" value="ECO:0007669"/>
    <property type="project" value="UniProtKB-UniPathway"/>
</dbReference>
<dbReference type="UniPathway" id="UPA00275">
    <property type="reaction ID" value="UER00401"/>
</dbReference>
<dbReference type="GO" id="GO:0050661">
    <property type="term" value="F:NADP binding"/>
    <property type="evidence" value="ECO:0007669"/>
    <property type="project" value="InterPro"/>
</dbReference>
<accession>A0A1M6W5P4</accession>
<proteinExistence type="inferred from homology"/>
<dbReference type="PANTHER" id="PTHR38011:SF7">
    <property type="entry name" value="2,5-DIAMINO-6-RIBOSYLAMINO-4(3H)-PYRIMIDINONE 5'-PHOSPHATE REDUCTASE"/>
    <property type="match status" value="1"/>
</dbReference>
<feature type="binding site" evidence="17">
    <location>
        <position position="155"/>
    </location>
    <ligand>
        <name>NADP(+)</name>
        <dbReference type="ChEBI" id="CHEBI:58349"/>
    </ligand>
</feature>
<keyword evidence="9 15" id="KW-0862">Zinc</keyword>
<dbReference type="InterPro" id="IPR050765">
    <property type="entry name" value="Riboflavin_Biosynth_HTPR"/>
</dbReference>
<dbReference type="AlphaFoldDB" id="A0A1M6W5P4"/>
<comment type="cofactor">
    <cofactor evidence="15 18">
        <name>Zn(2+)</name>
        <dbReference type="ChEBI" id="CHEBI:29105"/>
    </cofactor>
    <text evidence="15 18">Binds 1 zinc ion.</text>
</comment>
<organism evidence="20 21">
    <name type="scientific">Desulforamulus aeronauticus DSM 10349</name>
    <dbReference type="NCBI Taxonomy" id="1121421"/>
    <lineage>
        <taxon>Bacteria</taxon>
        <taxon>Bacillati</taxon>
        <taxon>Bacillota</taxon>
        <taxon>Clostridia</taxon>
        <taxon>Eubacteriales</taxon>
        <taxon>Peptococcaceae</taxon>
        <taxon>Desulforamulus</taxon>
    </lineage>
</organism>
<evidence type="ECO:0000256" key="10">
    <source>
        <dbReference type="ARBA" id="ARBA00022857"/>
    </source>
</evidence>
<feature type="binding site" evidence="17">
    <location>
        <position position="208"/>
    </location>
    <ligand>
        <name>substrate</name>
    </ligand>
</feature>
<dbReference type="Gene3D" id="3.40.140.10">
    <property type="entry name" value="Cytidine Deaminase, domain 2"/>
    <property type="match status" value="1"/>
</dbReference>
<dbReference type="OrthoDB" id="9800865at2"/>
<evidence type="ECO:0000256" key="1">
    <source>
        <dbReference type="ARBA" id="ARBA00002151"/>
    </source>
</evidence>
<evidence type="ECO:0000259" key="19">
    <source>
        <dbReference type="PROSITE" id="PS51747"/>
    </source>
</evidence>
<evidence type="ECO:0000313" key="20">
    <source>
        <dbReference type="EMBL" id="SHK88826.1"/>
    </source>
</evidence>
<sequence>MDQDRHYMQLALELAEKARGRTSPNPMVGAVLVKDGEVVGKGFHVKAGSAHAEVVALTDAGERAKGATAYVTLEPCCHYGRTGPCTEALLKAGVKKVVVAMKDPNPLVAGQGLAILREAGLEVESGLLEEEAVRLNEVFLKYITTKRPFVVMKAATSLDGKIATATGESKWITGAAAREYGHRLRDTYDAILVGVTTILADDPSLTARLPEGRGRDPIRIILDSQARTPTGAKVLIQESAAHTIVATTEAAPVERRASLLAAGAEVLVIPGAGPGVDLVKLMEILGEKQITSVLIEGGGKVNGSALTAGIVDKVAWFLALKIIGGDAAPGPVRGEGVAALKDATKLYDVALERLGEDTLITGYTSEGGGKNFYRHS</sequence>
<dbReference type="InterPro" id="IPR016192">
    <property type="entry name" value="APOBEC/CMP_deaminase_Zn-bd"/>
</dbReference>
<evidence type="ECO:0000256" key="5">
    <source>
        <dbReference type="ARBA" id="ARBA00007417"/>
    </source>
</evidence>
<comment type="pathway">
    <text evidence="2 15">Cofactor biosynthesis; riboflavin biosynthesis; 5-amino-6-(D-ribitylamino)uracil from GTP: step 2/4.</text>
</comment>
<feature type="active site" description="Proton donor" evidence="16">
    <location>
        <position position="53"/>
    </location>
</feature>
<evidence type="ECO:0000256" key="2">
    <source>
        <dbReference type="ARBA" id="ARBA00004882"/>
    </source>
</evidence>
<dbReference type="Pfam" id="PF01872">
    <property type="entry name" value="RibD_C"/>
    <property type="match status" value="1"/>
</dbReference>
<keyword evidence="12" id="KW-0511">Multifunctional enzyme</keyword>
<keyword evidence="10 15" id="KW-0521">NADP</keyword>
<keyword evidence="7 15" id="KW-0479">Metal-binding</keyword>
<feature type="binding site" evidence="17">
    <location>
        <position position="224"/>
    </location>
    <ligand>
        <name>NADP(+)</name>
        <dbReference type="ChEBI" id="CHEBI:58349"/>
    </ligand>
</feature>
<dbReference type="InterPro" id="IPR024072">
    <property type="entry name" value="DHFR-like_dom_sf"/>
</dbReference>
<dbReference type="InterPro" id="IPR002734">
    <property type="entry name" value="RibDG_C"/>
</dbReference>
<comment type="similarity">
    <text evidence="4 15">In the N-terminal section; belongs to the cytidine and deoxycytidylate deaminase family.</text>
</comment>
<feature type="binding site" evidence="17">
    <location>
        <position position="205"/>
    </location>
    <ligand>
        <name>substrate</name>
    </ligand>
</feature>
<feature type="binding site" evidence="17">
    <location>
        <position position="171"/>
    </location>
    <ligand>
        <name>NADP(+)</name>
        <dbReference type="ChEBI" id="CHEBI:58349"/>
    </ligand>
</feature>
<feature type="binding site" evidence="17">
    <location>
        <position position="185"/>
    </location>
    <ligand>
        <name>substrate</name>
    </ligand>
</feature>
<dbReference type="PROSITE" id="PS00903">
    <property type="entry name" value="CYT_DCMP_DEAMINASES_1"/>
    <property type="match status" value="1"/>
</dbReference>
<dbReference type="Gene3D" id="3.40.430.10">
    <property type="entry name" value="Dihydrofolate Reductase, subunit A"/>
    <property type="match status" value="1"/>
</dbReference>
<evidence type="ECO:0000256" key="6">
    <source>
        <dbReference type="ARBA" id="ARBA00022619"/>
    </source>
</evidence>
<evidence type="ECO:0000256" key="4">
    <source>
        <dbReference type="ARBA" id="ARBA00005259"/>
    </source>
</evidence>
<evidence type="ECO:0000256" key="12">
    <source>
        <dbReference type="ARBA" id="ARBA00023268"/>
    </source>
</evidence>
<evidence type="ECO:0000256" key="3">
    <source>
        <dbReference type="ARBA" id="ARBA00004910"/>
    </source>
</evidence>
<feature type="binding site" evidence="17">
    <location>
        <position position="296"/>
    </location>
    <ligand>
        <name>substrate</name>
    </ligand>
</feature>
<dbReference type="SUPFAM" id="SSF53597">
    <property type="entry name" value="Dihydrofolate reductase-like"/>
    <property type="match status" value="1"/>
</dbReference>
<feature type="binding site" evidence="17">
    <location>
        <position position="201"/>
    </location>
    <ligand>
        <name>NADP(+)</name>
        <dbReference type="ChEBI" id="CHEBI:58349"/>
    </ligand>
</feature>
<dbReference type="EC" id="3.5.4.26" evidence="15"/>
<evidence type="ECO:0000313" key="21">
    <source>
        <dbReference type="Proteomes" id="UP000183997"/>
    </source>
</evidence>
<dbReference type="InterPro" id="IPR004794">
    <property type="entry name" value="Eubact_RibD"/>
</dbReference>
<comment type="function">
    <text evidence="1 15">Converts 2,5-diamino-6-(ribosylamino)-4(3h)-pyrimidinone 5'-phosphate into 5-amino-6-(ribosylamino)-2,4(1h,3h)-pyrimidinedione 5'-phosphate.</text>
</comment>
<evidence type="ECO:0000256" key="16">
    <source>
        <dbReference type="PIRSR" id="PIRSR006769-1"/>
    </source>
</evidence>
<reference evidence="21" key="1">
    <citation type="submission" date="2016-11" db="EMBL/GenBank/DDBJ databases">
        <authorList>
            <person name="Varghese N."/>
            <person name="Submissions S."/>
        </authorList>
    </citation>
    <scope>NUCLEOTIDE SEQUENCE [LARGE SCALE GENOMIC DNA]</scope>
    <source>
        <strain evidence="21">DSM 10349</strain>
    </source>
</reference>
<dbReference type="RefSeq" id="WP_072916914.1">
    <property type="nucleotide sequence ID" value="NZ_FRAR01000028.1"/>
</dbReference>
<dbReference type="STRING" id="1121421.SAMN02745123_03478"/>
<dbReference type="InterPro" id="IPR002125">
    <property type="entry name" value="CMP_dCMP_dom"/>
</dbReference>
<keyword evidence="8 15" id="KW-0378">Hydrolase</keyword>
<evidence type="ECO:0000256" key="17">
    <source>
        <dbReference type="PIRSR" id="PIRSR006769-2"/>
    </source>
</evidence>
<feature type="binding site" evidence="17">
    <location>
        <position position="197"/>
    </location>
    <ligand>
        <name>NADP(+)</name>
        <dbReference type="ChEBI" id="CHEBI:58349"/>
    </ligand>
</feature>
<dbReference type="GO" id="GO:0008270">
    <property type="term" value="F:zinc ion binding"/>
    <property type="evidence" value="ECO:0007669"/>
    <property type="project" value="InterPro"/>
</dbReference>
<dbReference type="EMBL" id="FRAR01000028">
    <property type="protein sequence ID" value="SHK88826.1"/>
    <property type="molecule type" value="Genomic_DNA"/>
</dbReference>
<comment type="pathway">
    <text evidence="3 15">Cofactor biosynthesis; riboflavin biosynthesis; 5-amino-6-(D-ribitylamino)uracil from GTP: step 3/4.</text>
</comment>
<dbReference type="PANTHER" id="PTHR38011">
    <property type="entry name" value="DIHYDROFOLATE REDUCTASE FAMILY PROTEIN (AFU_ORTHOLOGUE AFUA_8G06820)"/>
    <property type="match status" value="1"/>
</dbReference>
<comment type="catalytic activity">
    <reaction evidence="13 15">
        <text>5-amino-6-(5-phospho-D-ribitylamino)uracil + NADP(+) = 5-amino-6-(5-phospho-D-ribosylamino)uracil + NADPH + H(+)</text>
        <dbReference type="Rhea" id="RHEA:17845"/>
        <dbReference type="ChEBI" id="CHEBI:15378"/>
        <dbReference type="ChEBI" id="CHEBI:57783"/>
        <dbReference type="ChEBI" id="CHEBI:58349"/>
        <dbReference type="ChEBI" id="CHEBI:58421"/>
        <dbReference type="ChEBI" id="CHEBI:58453"/>
        <dbReference type="EC" id="1.1.1.193"/>
    </reaction>
</comment>
<keyword evidence="21" id="KW-1185">Reference proteome</keyword>
<feature type="binding site" evidence="18">
    <location>
        <position position="76"/>
    </location>
    <ligand>
        <name>Zn(2+)</name>
        <dbReference type="ChEBI" id="CHEBI:29105"/>
        <note>catalytic</note>
    </ligand>
</feature>
<dbReference type="PIRSF" id="PIRSF006769">
    <property type="entry name" value="RibD"/>
    <property type="match status" value="1"/>
</dbReference>
<feature type="binding site" evidence="17">
    <location>
        <begin position="298"/>
        <end position="304"/>
    </location>
    <ligand>
        <name>NADP(+)</name>
        <dbReference type="ChEBI" id="CHEBI:58349"/>
    </ligand>
</feature>
<name>A0A1M6W5P4_9FIRM</name>
<dbReference type="PROSITE" id="PS51747">
    <property type="entry name" value="CYT_DCMP_DEAMINASES_2"/>
    <property type="match status" value="1"/>
</dbReference>
<evidence type="ECO:0000256" key="8">
    <source>
        <dbReference type="ARBA" id="ARBA00022801"/>
    </source>
</evidence>
<evidence type="ECO:0000256" key="18">
    <source>
        <dbReference type="PIRSR" id="PIRSR006769-3"/>
    </source>
</evidence>
<dbReference type="NCBIfam" id="TIGR00227">
    <property type="entry name" value="ribD_Cterm"/>
    <property type="match status" value="1"/>
</dbReference>
<dbReference type="EC" id="1.1.1.193" evidence="15"/>
<comment type="catalytic activity">
    <reaction evidence="14 15">
        <text>2,5-diamino-6-hydroxy-4-(5-phosphoribosylamino)-pyrimidine + H2O + H(+) = 5-amino-6-(5-phospho-D-ribosylamino)uracil + NH4(+)</text>
        <dbReference type="Rhea" id="RHEA:21868"/>
        <dbReference type="ChEBI" id="CHEBI:15377"/>
        <dbReference type="ChEBI" id="CHEBI:15378"/>
        <dbReference type="ChEBI" id="CHEBI:28938"/>
        <dbReference type="ChEBI" id="CHEBI:58453"/>
        <dbReference type="ChEBI" id="CHEBI:58614"/>
        <dbReference type="EC" id="3.5.4.26"/>
    </reaction>
</comment>
<dbReference type="FunFam" id="3.40.140.10:FF:000025">
    <property type="entry name" value="Riboflavin biosynthesis protein RibD"/>
    <property type="match status" value="1"/>
</dbReference>
<dbReference type="InterPro" id="IPR016193">
    <property type="entry name" value="Cytidine_deaminase-like"/>
</dbReference>
<gene>
    <name evidence="20" type="ORF">SAMN02745123_03478</name>
</gene>
<evidence type="ECO:0000256" key="7">
    <source>
        <dbReference type="ARBA" id="ARBA00022723"/>
    </source>
</evidence>
<feature type="domain" description="CMP/dCMP-type deaminase" evidence="19">
    <location>
        <begin position="2"/>
        <end position="124"/>
    </location>
</feature>
<evidence type="ECO:0000256" key="9">
    <source>
        <dbReference type="ARBA" id="ARBA00022833"/>
    </source>
</evidence>
<dbReference type="CDD" id="cd01284">
    <property type="entry name" value="Riboflavin_deaminase-reductase"/>
    <property type="match status" value="1"/>
</dbReference>
<dbReference type="NCBIfam" id="TIGR00326">
    <property type="entry name" value="eubact_ribD"/>
    <property type="match status" value="1"/>
</dbReference>